<dbReference type="AlphaFoldDB" id="H6N7F9"/>
<dbReference type="KEGG" id="mhe:MHC_03605"/>
<keyword evidence="1" id="KW-1133">Transmembrane helix</keyword>
<dbReference type="EMBL" id="CP003199">
    <property type="protein sequence ID" value="AEW45581.1"/>
    <property type="molecule type" value="Genomic_DNA"/>
</dbReference>
<organism evidence="2 3">
    <name type="scientific">Mycoplasma haemocanis (strain Illinois)</name>
    <dbReference type="NCBI Taxonomy" id="1111676"/>
    <lineage>
        <taxon>Bacteria</taxon>
        <taxon>Bacillati</taxon>
        <taxon>Mycoplasmatota</taxon>
        <taxon>Mollicutes</taxon>
        <taxon>Mycoplasmataceae</taxon>
        <taxon>Mycoplasma</taxon>
    </lineage>
</organism>
<dbReference type="OrthoDB" id="9845971at2"/>
<dbReference type="STRING" id="1111676.MHC_03605"/>
<feature type="transmembrane region" description="Helical" evidence="1">
    <location>
        <begin position="6"/>
        <end position="27"/>
    </location>
</feature>
<dbReference type="HOGENOM" id="CLU_1883449_0_0_14"/>
<keyword evidence="1" id="KW-0812">Transmembrane</keyword>
<reference evidence="2 3" key="1">
    <citation type="journal article" date="2012" name="J. Bacteriol.">
        <title>Complete genome sequence of Mycoplasma haemocanis strain Illinois.</title>
        <authorList>
            <person name="do Nascimento N.C."/>
            <person name="Guimaraes A.M."/>
            <person name="Santos A.P."/>
            <person name="Sanmiguel P.J."/>
            <person name="Messick J.B."/>
        </authorList>
    </citation>
    <scope>NUCLEOTIDE SEQUENCE [LARGE SCALE GENOMIC DNA]</scope>
    <source>
        <strain evidence="2 3">Illinois</strain>
    </source>
</reference>
<dbReference type="Proteomes" id="UP000009135">
    <property type="component" value="Chromosome"/>
</dbReference>
<evidence type="ECO:0000256" key="1">
    <source>
        <dbReference type="SAM" id="Phobius"/>
    </source>
</evidence>
<gene>
    <name evidence="2" type="ordered locus">MHC_03605</name>
</gene>
<evidence type="ECO:0000313" key="2">
    <source>
        <dbReference type="EMBL" id="AEW45581.1"/>
    </source>
</evidence>
<keyword evidence="3" id="KW-1185">Reference proteome</keyword>
<name>H6N7F9_MYCHN</name>
<sequence length="139" mass="15115">MGKLSLVYLATGTAAVGSAGVGGYIYFTRGDTSPKEQKKRSISEVLKEAKKTILSTDAGSSNTHSAEWNKRKEAYANALDTELIADIGESGQETSIAKSSSVDVEKMKKWCKKYLDSDFSSAEDAVYKKALKWCTKEAQ</sequence>
<keyword evidence="1" id="KW-0472">Membrane</keyword>
<protein>
    <submittedName>
        <fullName evidence="2">Uncharacterized protein</fullName>
    </submittedName>
</protein>
<evidence type="ECO:0000313" key="3">
    <source>
        <dbReference type="Proteomes" id="UP000009135"/>
    </source>
</evidence>
<proteinExistence type="predicted"/>
<accession>H6N7F9</accession>